<evidence type="ECO:0000256" key="3">
    <source>
        <dbReference type="ARBA" id="ARBA00022676"/>
    </source>
</evidence>
<dbReference type="OrthoDB" id="9813729at2"/>
<dbReference type="PANTHER" id="PTHR33908">
    <property type="entry name" value="MANNOSYLTRANSFERASE YKCB-RELATED"/>
    <property type="match status" value="1"/>
</dbReference>
<dbReference type="GO" id="GO:0009103">
    <property type="term" value="P:lipopolysaccharide biosynthetic process"/>
    <property type="evidence" value="ECO:0007669"/>
    <property type="project" value="UniProtKB-ARBA"/>
</dbReference>
<name>A0A326RQJ0_9BACT</name>
<keyword evidence="7 8" id="KW-0472">Membrane</keyword>
<evidence type="ECO:0000256" key="4">
    <source>
        <dbReference type="ARBA" id="ARBA00022679"/>
    </source>
</evidence>
<dbReference type="Pfam" id="PF13231">
    <property type="entry name" value="PMT_2"/>
    <property type="match status" value="1"/>
</dbReference>
<comment type="caution">
    <text evidence="10">The sequence shown here is derived from an EMBL/GenBank/DDBJ whole genome shotgun (WGS) entry which is preliminary data.</text>
</comment>
<accession>A0A326RQJ0</accession>
<dbReference type="AlphaFoldDB" id="A0A326RQJ0"/>
<evidence type="ECO:0000313" key="10">
    <source>
        <dbReference type="EMBL" id="PZV80881.1"/>
    </source>
</evidence>
<dbReference type="InterPro" id="IPR050297">
    <property type="entry name" value="LipidA_mod_glycosyltrf_83"/>
</dbReference>
<feature type="transmembrane region" description="Helical" evidence="8">
    <location>
        <begin position="250"/>
        <end position="270"/>
    </location>
</feature>
<gene>
    <name evidence="10" type="ORF">CLV31_11147</name>
</gene>
<dbReference type="Proteomes" id="UP000248917">
    <property type="component" value="Unassembled WGS sequence"/>
</dbReference>
<dbReference type="RefSeq" id="WP_111393670.1">
    <property type="nucleotide sequence ID" value="NZ_QKTX01000011.1"/>
</dbReference>
<feature type="transmembrane region" description="Helical" evidence="8">
    <location>
        <begin position="6"/>
        <end position="25"/>
    </location>
</feature>
<dbReference type="EMBL" id="QKTX01000011">
    <property type="protein sequence ID" value="PZV80881.1"/>
    <property type="molecule type" value="Genomic_DNA"/>
</dbReference>
<feature type="transmembrane region" description="Helical" evidence="8">
    <location>
        <begin position="154"/>
        <end position="183"/>
    </location>
</feature>
<keyword evidence="6 8" id="KW-1133">Transmembrane helix</keyword>
<feature type="transmembrane region" description="Helical" evidence="8">
    <location>
        <begin position="282"/>
        <end position="305"/>
    </location>
</feature>
<keyword evidence="3 10" id="KW-0328">Glycosyltransferase</keyword>
<evidence type="ECO:0000256" key="6">
    <source>
        <dbReference type="ARBA" id="ARBA00022989"/>
    </source>
</evidence>
<feature type="transmembrane region" description="Helical" evidence="8">
    <location>
        <begin position="336"/>
        <end position="355"/>
    </location>
</feature>
<keyword evidence="5 8" id="KW-0812">Transmembrane</keyword>
<feature type="domain" description="Glycosyltransferase RgtA/B/C/D-like" evidence="9">
    <location>
        <begin position="53"/>
        <end position="212"/>
    </location>
</feature>
<feature type="transmembrane region" description="Helical" evidence="8">
    <location>
        <begin position="195"/>
        <end position="214"/>
    </location>
</feature>
<dbReference type="PANTHER" id="PTHR33908:SF11">
    <property type="entry name" value="MEMBRANE PROTEIN"/>
    <property type="match status" value="1"/>
</dbReference>
<feature type="transmembrane region" description="Helical" evidence="8">
    <location>
        <begin position="106"/>
        <end position="124"/>
    </location>
</feature>
<dbReference type="GO" id="GO:0005886">
    <property type="term" value="C:plasma membrane"/>
    <property type="evidence" value="ECO:0007669"/>
    <property type="project" value="UniProtKB-SubCell"/>
</dbReference>
<reference evidence="10 11" key="1">
    <citation type="submission" date="2018-06" db="EMBL/GenBank/DDBJ databases">
        <title>Genomic Encyclopedia of Archaeal and Bacterial Type Strains, Phase II (KMG-II): from individual species to whole genera.</title>
        <authorList>
            <person name="Goeker M."/>
        </authorList>
    </citation>
    <scope>NUCLEOTIDE SEQUENCE [LARGE SCALE GENOMIC DNA]</scope>
    <source>
        <strain evidence="10 11">T4</strain>
    </source>
</reference>
<evidence type="ECO:0000313" key="11">
    <source>
        <dbReference type="Proteomes" id="UP000248917"/>
    </source>
</evidence>
<keyword evidence="4 10" id="KW-0808">Transferase</keyword>
<organism evidence="10 11">
    <name type="scientific">Algoriphagus aquaeductus</name>
    <dbReference type="NCBI Taxonomy" id="475299"/>
    <lineage>
        <taxon>Bacteria</taxon>
        <taxon>Pseudomonadati</taxon>
        <taxon>Bacteroidota</taxon>
        <taxon>Cytophagia</taxon>
        <taxon>Cytophagales</taxon>
        <taxon>Cyclobacteriaceae</taxon>
        <taxon>Algoriphagus</taxon>
    </lineage>
</organism>
<dbReference type="GO" id="GO:0016763">
    <property type="term" value="F:pentosyltransferase activity"/>
    <property type="evidence" value="ECO:0007669"/>
    <property type="project" value="TreeGrafter"/>
</dbReference>
<keyword evidence="2" id="KW-1003">Cell membrane</keyword>
<keyword evidence="11" id="KW-1185">Reference proteome</keyword>
<feature type="transmembrane region" description="Helical" evidence="8">
    <location>
        <begin position="74"/>
        <end position="94"/>
    </location>
</feature>
<dbReference type="InterPro" id="IPR038731">
    <property type="entry name" value="RgtA/B/C-like"/>
</dbReference>
<sequence>MNNQSTYTRLFWLINFTILVLKVLFASRPELDLFTEEAQYWLWSRNLDWQYYSKPPMVAVLNFLSTSLLGHTELAIRIIPAFLGFLSAGILFSFARKIHQSEEVGFWAGAIFLAIPITFLGFTFHTTDTSMSFFWILAWYAFYLAIDSHGRKMWVIAGLLTALGILSKSTMLLIFPAGFIYLFLTKSLKENFSNFLLFSFISLLGFIPGIIWNFQNDFYTVRHIATLGGASSGEAQPFDWGLLMARTSEYLGGQLAMVSVFLLPFFGMAFRKAWKTKDHVALFLVLPGVLTFTGFLGLSFTTWILVNWPGFAYSTFAVFLAPLMVELAGGWKKYRNISLIISLGIIALVLFPNYANWKSSGPIFSGEKALFKRMIGYEELGERVQHLLDSLGGDSPIIFSESYHTASEMAFYMSSHPQTLVVNMGSRKNQWDLWPGMDVQVGNPGRFIFVSRSKESPESVTKFSRLIHEETLPFYFGSDSIGQSKIQVWEHLLEYQPVQTDSF</sequence>
<evidence type="ECO:0000256" key="2">
    <source>
        <dbReference type="ARBA" id="ARBA00022475"/>
    </source>
</evidence>
<comment type="subcellular location">
    <subcellularLocation>
        <location evidence="1">Cell membrane</location>
        <topology evidence="1">Multi-pass membrane protein</topology>
    </subcellularLocation>
</comment>
<proteinExistence type="predicted"/>
<evidence type="ECO:0000256" key="1">
    <source>
        <dbReference type="ARBA" id="ARBA00004651"/>
    </source>
</evidence>
<evidence type="ECO:0000256" key="7">
    <source>
        <dbReference type="ARBA" id="ARBA00023136"/>
    </source>
</evidence>
<feature type="transmembrane region" description="Helical" evidence="8">
    <location>
        <begin position="311"/>
        <end position="329"/>
    </location>
</feature>
<evidence type="ECO:0000256" key="5">
    <source>
        <dbReference type="ARBA" id="ARBA00022692"/>
    </source>
</evidence>
<evidence type="ECO:0000259" key="9">
    <source>
        <dbReference type="Pfam" id="PF13231"/>
    </source>
</evidence>
<protein>
    <submittedName>
        <fullName evidence="10">Dolichyl-phosphate-mannose-protein mannosyltransferase</fullName>
    </submittedName>
</protein>
<evidence type="ECO:0000256" key="8">
    <source>
        <dbReference type="SAM" id="Phobius"/>
    </source>
</evidence>